<dbReference type="EMBL" id="JACIDB010000002">
    <property type="protein sequence ID" value="MBB3875283.1"/>
    <property type="molecule type" value="Genomic_DNA"/>
</dbReference>
<proteinExistence type="predicted"/>
<gene>
    <name evidence="1" type="ORF">GGR47_001518</name>
</gene>
<keyword evidence="2" id="KW-1185">Reference proteome</keyword>
<comment type="caution">
    <text evidence="1">The sequence shown here is derived from an EMBL/GenBank/DDBJ whole genome shotgun (WGS) entry which is preliminary data.</text>
</comment>
<dbReference type="Proteomes" id="UP000528945">
    <property type="component" value="Unassembled WGS sequence"/>
</dbReference>
<protein>
    <submittedName>
        <fullName evidence="1">Uncharacterized protein</fullName>
    </submittedName>
</protein>
<sequence length="179" mass="20829">MLPESTNLTTVLQPWVSSLTLMQQTVLLTAIRGPDGTPKYGPSKMLVRWYRRCVLLSAMDRRILKTPHEQGGGSFTGPSFFATAVDHRTGWQVAMDDLVSSYLRELDALPHHFQLHFLHAAQILGYKHPDNLIRCWWNCTYERLVHDMHLWPETEEQMDRRLGDDRDQWLERNDVATID</sequence>
<dbReference type="RefSeq" id="WP_147036065.1">
    <property type="nucleotide sequence ID" value="NZ_JACIDB010000002.1"/>
</dbReference>
<accession>A0AAW3TQS5</accession>
<name>A0AAW3TQS5_9SPHN</name>
<reference evidence="1 2" key="1">
    <citation type="submission" date="2020-08" db="EMBL/GenBank/DDBJ databases">
        <title>Genomic Encyclopedia of Type Strains, Phase IV (KMG-IV): sequencing the most valuable type-strain genomes for metagenomic binning, comparative biology and taxonomic classification.</title>
        <authorList>
            <person name="Goeker M."/>
        </authorList>
    </citation>
    <scope>NUCLEOTIDE SEQUENCE [LARGE SCALE GENOMIC DNA]</scope>
    <source>
        <strain evidence="1 2">DSM 15581</strain>
    </source>
</reference>
<organism evidence="1 2">
    <name type="scientific">Sphingomonas aquatilis</name>
    <dbReference type="NCBI Taxonomy" id="93063"/>
    <lineage>
        <taxon>Bacteria</taxon>
        <taxon>Pseudomonadati</taxon>
        <taxon>Pseudomonadota</taxon>
        <taxon>Alphaproteobacteria</taxon>
        <taxon>Sphingomonadales</taxon>
        <taxon>Sphingomonadaceae</taxon>
        <taxon>Sphingomonas</taxon>
    </lineage>
</organism>
<dbReference type="AlphaFoldDB" id="A0AAW3TQS5"/>
<evidence type="ECO:0000313" key="1">
    <source>
        <dbReference type="EMBL" id="MBB3875283.1"/>
    </source>
</evidence>
<evidence type="ECO:0000313" key="2">
    <source>
        <dbReference type="Proteomes" id="UP000528945"/>
    </source>
</evidence>